<evidence type="ECO:0000313" key="2">
    <source>
        <dbReference type="EMBL" id="PIY68693.1"/>
    </source>
</evidence>
<gene>
    <name evidence="2" type="ORF">COY90_04535</name>
</gene>
<dbReference type="InterPro" id="IPR029044">
    <property type="entry name" value="Nucleotide-diphossugar_trans"/>
</dbReference>
<dbReference type="Pfam" id="PF00535">
    <property type="entry name" value="Glycos_transf_2"/>
    <property type="match status" value="1"/>
</dbReference>
<dbReference type="AlphaFoldDB" id="A0A2M7QCU0"/>
<dbReference type="InterPro" id="IPR001173">
    <property type="entry name" value="Glyco_trans_2-like"/>
</dbReference>
<dbReference type="GO" id="GO:0016740">
    <property type="term" value="F:transferase activity"/>
    <property type="evidence" value="ECO:0007669"/>
    <property type="project" value="UniProtKB-KW"/>
</dbReference>
<feature type="non-terminal residue" evidence="2">
    <location>
        <position position="108"/>
    </location>
</feature>
<name>A0A2M7QCU0_9BACT</name>
<dbReference type="SUPFAM" id="SSF53448">
    <property type="entry name" value="Nucleotide-diphospho-sugar transferases"/>
    <property type="match status" value="1"/>
</dbReference>
<evidence type="ECO:0000313" key="3">
    <source>
        <dbReference type="Proteomes" id="UP000230108"/>
    </source>
</evidence>
<evidence type="ECO:0000259" key="1">
    <source>
        <dbReference type="Pfam" id="PF00535"/>
    </source>
</evidence>
<reference evidence="3" key="1">
    <citation type="submission" date="2017-09" db="EMBL/GenBank/DDBJ databases">
        <title>Depth-based differentiation of microbial function through sediment-hosted aquifers and enrichment of novel symbionts in the deep terrestrial subsurface.</title>
        <authorList>
            <person name="Probst A.J."/>
            <person name="Ladd B."/>
            <person name="Jarett J.K."/>
            <person name="Geller-Mcgrath D.E."/>
            <person name="Sieber C.M.K."/>
            <person name="Emerson J.B."/>
            <person name="Anantharaman K."/>
            <person name="Thomas B.C."/>
            <person name="Malmstrom R."/>
            <person name="Stieglmeier M."/>
            <person name="Klingl A."/>
            <person name="Woyke T."/>
            <person name="Ryan C.M."/>
            <person name="Banfield J.F."/>
        </authorList>
    </citation>
    <scope>NUCLEOTIDE SEQUENCE [LARGE SCALE GENOMIC DNA]</scope>
</reference>
<dbReference type="Gene3D" id="3.90.550.10">
    <property type="entry name" value="Spore Coat Polysaccharide Biosynthesis Protein SpsA, Chain A"/>
    <property type="match status" value="1"/>
</dbReference>
<organism evidence="2 3">
    <name type="scientific">Candidatus Roizmanbacteria bacterium CG_4_10_14_0_8_um_filter_39_9</name>
    <dbReference type="NCBI Taxonomy" id="1974829"/>
    <lineage>
        <taxon>Bacteria</taxon>
        <taxon>Candidatus Roizmaniibacteriota</taxon>
    </lineage>
</organism>
<dbReference type="Proteomes" id="UP000230108">
    <property type="component" value="Unassembled WGS sequence"/>
</dbReference>
<comment type="caution">
    <text evidence="2">The sequence shown here is derived from an EMBL/GenBank/DDBJ whole genome shotgun (WGS) entry which is preliminary data.</text>
</comment>
<proteinExistence type="predicted"/>
<sequence>MSSILFSIVIPTLNEEENIANLLESIANQTCKSFEVIINDSGSKDKTKELVNLYASRLPKLTFIEHKTQNVSTARNHGASLASYEWLVFFDADVTMEPAFLQKMTDHI</sequence>
<keyword evidence="2" id="KW-0808">Transferase</keyword>
<dbReference type="EMBL" id="PFLF01000097">
    <property type="protein sequence ID" value="PIY68693.1"/>
    <property type="molecule type" value="Genomic_DNA"/>
</dbReference>
<dbReference type="InterPro" id="IPR050834">
    <property type="entry name" value="Glycosyltransf_2"/>
</dbReference>
<feature type="domain" description="Glycosyltransferase 2-like" evidence="1">
    <location>
        <begin position="7"/>
        <end position="107"/>
    </location>
</feature>
<dbReference type="CDD" id="cd00761">
    <property type="entry name" value="Glyco_tranf_GTA_type"/>
    <property type="match status" value="1"/>
</dbReference>
<protein>
    <submittedName>
        <fullName evidence="2">Glycosyl transferase</fullName>
    </submittedName>
</protein>
<accession>A0A2M7QCU0</accession>
<dbReference type="PANTHER" id="PTHR43685">
    <property type="entry name" value="GLYCOSYLTRANSFERASE"/>
    <property type="match status" value="1"/>
</dbReference>
<dbReference type="PANTHER" id="PTHR43685:SF2">
    <property type="entry name" value="GLYCOSYLTRANSFERASE 2-LIKE DOMAIN-CONTAINING PROTEIN"/>
    <property type="match status" value="1"/>
</dbReference>